<reference evidence="3 4" key="1">
    <citation type="submission" date="2019-05" db="EMBL/GenBank/DDBJ databases">
        <authorList>
            <consortium name="Pathogen Informatics"/>
        </authorList>
    </citation>
    <scope>NUCLEOTIDE SEQUENCE [LARGE SCALE GENOMIC DNA]</scope>
    <source>
        <strain evidence="3 4">NCTC12204</strain>
    </source>
</reference>
<evidence type="ECO:0000313" key="3">
    <source>
        <dbReference type="EMBL" id="VTQ58794.1"/>
    </source>
</evidence>
<protein>
    <submittedName>
        <fullName evidence="3">Uncharacterized protein</fullName>
    </submittedName>
</protein>
<feature type="compositionally biased region" description="Pro residues" evidence="2">
    <location>
        <begin position="231"/>
        <end position="241"/>
    </location>
</feature>
<evidence type="ECO:0000256" key="2">
    <source>
        <dbReference type="SAM" id="MobiDB-lite"/>
    </source>
</evidence>
<dbReference type="EMBL" id="CABEEP010000001">
    <property type="protein sequence ID" value="VTQ58794.1"/>
    <property type="molecule type" value="Genomic_DNA"/>
</dbReference>
<evidence type="ECO:0000256" key="1">
    <source>
        <dbReference type="SAM" id="Coils"/>
    </source>
</evidence>
<dbReference type="Proteomes" id="UP000352698">
    <property type="component" value="Unassembled WGS sequence"/>
</dbReference>
<keyword evidence="1" id="KW-0175">Coiled coil</keyword>
<evidence type="ECO:0000313" key="4">
    <source>
        <dbReference type="Proteomes" id="UP000352698"/>
    </source>
</evidence>
<feature type="coiled-coil region" evidence="1">
    <location>
        <begin position="78"/>
        <end position="105"/>
    </location>
</feature>
<sequence length="241" mass="27741">MQYLTGRRGEKWIDHSLLKYVVNTKVVADEKNTPGDDKLKEEAATKNNIVTEEEAATEKNIAAKEKVTTKELKLVTKELTEKQRKQQLKNNLHNLKELDQTLKKLGNVKNSCFNQNKIDYYVIIRLYLKRSMQLEKIIRFRINPGGKTLNLFSGGKVDKKRKKIERDLQMSWRDIYSYLLTNPDNFKRETAVQEKQQGKKQLTDLISKELGKVCETSSPEIGKGMGIIKPSAPPMMPGMEL</sequence>
<name>A0A7Z9DGU5_ENTHR</name>
<proteinExistence type="predicted"/>
<dbReference type="RefSeq" id="WP_010736885.1">
    <property type="nucleotide sequence ID" value="NZ_CABEEP010000001.1"/>
</dbReference>
<accession>A0A7Z9DGU5</accession>
<dbReference type="AlphaFoldDB" id="A0A7Z9DGU5"/>
<comment type="caution">
    <text evidence="3">The sequence shown here is derived from an EMBL/GenBank/DDBJ whole genome shotgun (WGS) entry which is preliminary data.</text>
</comment>
<organism evidence="3 4">
    <name type="scientific">Enterococcus hirae</name>
    <dbReference type="NCBI Taxonomy" id="1354"/>
    <lineage>
        <taxon>Bacteria</taxon>
        <taxon>Bacillati</taxon>
        <taxon>Bacillota</taxon>
        <taxon>Bacilli</taxon>
        <taxon>Lactobacillales</taxon>
        <taxon>Enterococcaceae</taxon>
        <taxon>Enterococcus</taxon>
    </lineage>
</organism>
<feature type="region of interest" description="Disordered" evidence="2">
    <location>
        <begin position="222"/>
        <end position="241"/>
    </location>
</feature>
<gene>
    <name evidence="3" type="ORF">NCTC12204_00227</name>
</gene>